<proteinExistence type="predicted"/>
<protein>
    <submittedName>
        <fullName evidence="3">Uncharacterized protein</fullName>
    </submittedName>
</protein>
<keyword evidence="2" id="KW-1133">Transmembrane helix</keyword>
<evidence type="ECO:0000313" key="3">
    <source>
        <dbReference type="EMBL" id="GAA5441364.1"/>
    </source>
</evidence>
<name>A0ABP9UHY1_9DEIO</name>
<gene>
    <name evidence="3" type="ORF">Dcae01_02900</name>
</gene>
<evidence type="ECO:0000313" key="4">
    <source>
        <dbReference type="Proteomes" id="UP001423409"/>
    </source>
</evidence>
<dbReference type="EMBL" id="BAABQU010000047">
    <property type="protein sequence ID" value="GAA5441364.1"/>
    <property type="molecule type" value="Genomic_DNA"/>
</dbReference>
<keyword evidence="4" id="KW-1185">Reference proteome</keyword>
<sequence length="232" mass="24285">MGRQGTLERVGARVRARRGPGCGCLGCGGSLLVLALLGALAWFVVIQPARSFLANWQTPGATTQGQQTTPQTGSPDATDTGTAGAQAAPLTRAEVQQFVRVRRQVSAAMGSSFTGVQQVWTDIQSGQNPNLFQVMTVLRDAGSSVGAARQAQATALAAEGMTPERYSQVRAGVNRALGVPNIDFAQAAQSLQNGQLPDLNRDVQTGTAQERALVQPFQRELTDTAALGLLGL</sequence>
<keyword evidence="2" id="KW-0472">Membrane</keyword>
<feature type="transmembrane region" description="Helical" evidence="2">
    <location>
        <begin position="21"/>
        <end position="45"/>
    </location>
</feature>
<evidence type="ECO:0000256" key="1">
    <source>
        <dbReference type="SAM" id="MobiDB-lite"/>
    </source>
</evidence>
<accession>A0ABP9UHY1</accession>
<evidence type="ECO:0000256" key="2">
    <source>
        <dbReference type="SAM" id="Phobius"/>
    </source>
</evidence>
<comment type="caution">
    <text evidence="3">The sequence shown here is derived from an EMBL/GenBank/DDBJ whole genome shotgun (WGS) entry which is preliminary data.</text>
</comment>
<keyword evidence="2" id="KW-0812">Transmembrane</keyword>
<dbReference type="RefSeq" id="WP_345446597.1">
    <property type="nucleotide sequence ID" value="NZ_BAABQU010000047.1"/>
</dbReference>
<feature type="region of interest" description="Disordered" evidence="1">
    <location>
        <begin position="60"/>
        <end position="88"/>
    </location>
</feature>
<reference evidence="3 4" key="1">
    <citation type="submission" date="2024-02" db="EMBL/GenBank/DDBJ databases">
        <title>Deinococcus caeni NBRC 101312.</title>
        <authorList>
            <person name="Ichikawa N."/>
            <person name="Katano-Makiyama Y."/>
            <person name="Hidaka K."/>
        </authorList>
    </citation>
    <scope>NUCLEOTIDE SEQUENCE [LARGE SCALE GENOMIC DNA]</scope>
    <source>
        <strain evidence="3 4">NBRC 101312</strain>
    </source>
</reference>
<dbReference type="Proteomes" id="UP001423409">
    <property type="component" value="Unassembled WGS sequence"/>
</dbReference>
<organism evidence="3 4">
    <name type="scientific">Deinococcus caeni</name>
    <dbReference type="NCBI Taxonomy" id="569127"/>
    <lineage>
        <taxon>Bacteria</taxon>
        <taxon>Thermotogati</taxon>
        <taxon>Deinococcota</taxon>
        <taxon>Deinococci</taxon>
        <taxon>Deinococcales</taxon>
        <taxon>Deinococcaceae</taxon>
        <taxon>Deinococcus</taxon>
    </lineage>
</organism>